<accession>A0A518K880</accession>
<evidence type="ECO:0000313" key="4">
    <source>
        <dbReference type="EMBL" id="QDV73989.1"/>
    </source>
</evidence>
<dbReference type="KEGG" id="bmei:Spa11_21880"/>
<dbReference type="AlphaFoldDB" id="A0A518K880"/>
<dbReference type="Pfam" id="PF14534">
    <property type="entry name" value="DUF4440"/>
    <property type="match status" value="1"/>
</dbReference>
<dbReference type="SUPFAM" id="SSF54427">
    <property type="entry name" value="NTF2-like"/>
    <property type="match status" value="1"/>
</dbReference>
<organism evidence="4 5">
    <name type="scientific">Botrimarina mediterranea</name>
    <dbReference type="NCBI Taxonomy" id="2528022"/>
    <lineage>
        <taxon>Bacteria</taxon>
        <taxon>Pseudomonadati</taxon>
        <taxon>Planctomycetota</taxon>
        <taxon>Planctomycetia</taxon>
        <taxon>Pirellulales</taxon>
        <taxon>Lacipirellulaceae</taxon>
        <taxon>Botrimarina</taxon>
    </lineage>
</organism>
<name>A0A518K880_9BACT</name>
<evidence type="ECO:0000259" key="3">
    <source>
        <dbReference type="Pfam" id="PF14534"/>
    </source>
</evidence>
<dbReference type="NCBIfam" id="TIGR02246">
    <property type="entry name" value="SgcJ/EcaC family oxidoreductase"/>
    <property type="match status" value="1"/>
</dbReference>
<dbReference type="RefSeq" id="WP_145111931.1">
    <property type="nucleotide sequence ID" value="NZ_CP036349.1"/>
</dbReference>
<dbReference type="InterPro" id="IPR011944">
    <property type="entry name" value="Steroid_delta5-4_isomerase"/>
</dbReference>
<keyword evidence="5" id="KW-1185">Reference proteome</keyword>
<dbReference type="InterPro" id="IPR027843">
    <property type="entry name" value="DUF4440"/>
</dbReference>
<protein>
    <submittedName>
        <fullName evidence="4">SnoaL-like domain protein</fullName>
    </submittedName>
</protein>
<dbReference type="Gene3D" id="3.10.450.50">
    <property type="match status" value="1"/>
</dbReference>
<feature type="region of interest" description="Disordered" evidence="1">
    <location>
        <begin position="26"/>
        <end position="52"/>
    </location>
</feature>
<keyword evidence="2" id="KW-0732">Signal</keyword>
<feature type="domain" description="DUF4440" evidence="3">
    <location>
        <begin position="62"/>
        <end position="164"/>
    </location>
</feature>
<dbReference type="Proteomes" id="UP000316426">
    <property type="component" value="Chromosome"/>
</dbReference>
<gene>
    <name evidence="4" type="ORF">Spa11_21880</name>
</gene>
<evidence type="ECO:0000256" key="2">
    <source>
        <dbReference type="SAM" id="SignalP"/>
    </source>
</evidence>
<sequence length="332" mass="35288" precursor="true">MSASRWRCVLFVAVLGGIASIGEAQSGLAETPEESPSATASADSHAHEVDRPKSELEEYLGQYLDAFNQGDAKAAAALWAEDAVWRSDTAGSATIGREAIETSLAEVFAAKPALKLSTRIDRTHVITDGVVSLVGTTTTSSPGEDPMASAFTAVVKKTDEGWRLCDVHEYAPTVAMAPRDKLQELAFLVGEWQDDNEAASVSTTVRWGAGESFLVRSYVVSGDDGEPVLQGTQVIGWDPRAEKFRSWSFDSEGGFGDGVWSRTGDEWIGRLTQTLPDGALASATQVIRQIDADTLEVATVGREVAGEPQPSAEPVRVSRVVAADEEKVAGGD</sequence>
<feature type="signal peptide" evidence="2">
    <location>
        <begin position="1"/>
        <end position="24"/>
    </location>
</feature>
<evidence type="ECO:0000256" key="1">
    <source>
        <dbReference type="SAM" id="MobiDB-lite"/>
    </source>
</evidence>
<evidence type="ECO:0000313" key="5">
    <source>
        <dbReference type="Proteomes" id="UP000316426"/>
    </source>
</evidence>
<reference evidence="4 5" key="1">
    <citation type="submission" date="2019-02" db="EMBL/GenBank/DDBJ databases">
        <title>Deep-cultivation of Planctomycetes and their phenomic and genomic characterization uncovers novel biology.</title>
        <authorList>
            <person name="Wiegand S."/>
            <person name="Jogler M."/>
            <person name="Boedeker C."/>
            <person name="Pinto D."/>
            <person name="Vollmers J."/>
            <person name="Rivas-Marin E."/>
            <person name="Kohn T."/>
            <person name="Peeters S.H."/>
            <person name="Heuer A."/>
            <person name="Rast P."/>
            <person name="Oberbeckmann S."/>
            <person name="Bunk B."/>
            <person name="Jeske O."/>
            <person name="Meyerdierks A."/>
            <person name="Storesund J.E."/>
            <person name="Kallscheuer N."/>
            <person name="Luecker S."/>
            <person name="Lage O.M."/>
            <person name="Pohl T."/>
            <person name="Merkel B.J."/>
            <person name="Hornburger P."/>
            <person name="Mueller R.-W."/>
            <person name="Bruemmer F."/>
            <person name="Labrenz M."/>
            <person name="Spormann A.M."/>
            <person name="Op den Camp H."/>
            <person name="Overmann J."/>
            <person name="Amann R."/>
            <person name="Jetten M.S.M."/>
            <person name="Mascher T."/>
            <person name="Medema M.H."/>
            <person name="Devos D.P."/>
            <person name="Kaster A.-K."/>
            <person name="Ovreas L."/>
            <person name="Rohde M."/>
            <person name="Galperin M.Y."/>
            <person name="Jogler C."/>
        </authorList>
    </citation>
    <scope>NUCLEOTIDE SEQUENCE [LARGE SCALE GENOMIC DNA]</scope>
    <source>
        <strain evidence="4 5">Spa11</strain>
    </source>
</reference>
<feature type="chain" id="PRO_5021815459" evidence="2">
    <location>
        <begin position="25"/>
        <end position="332"/>
    </location>
</feature>
<dbReference type="EMBL" id="CP036349">
    <property type="protein sequence ID" value="QDV73989.1"/>
    <property type="molecule type" value="Genomic_DNA"/>
</dbReference>
<proteinExistence type="predicted"/>
<dbReference type="InterPro" id="IPR032710">
    <property type="entry name" value="NTF2-like_dom_sf"/>
</dbReference>